<dbReference type="PANTHER" id="PTHR33353">
    <property type="entry name" value="PUTATIVE (AFU_ORTHOLOGUE AFUA_1G12560)-RELATED"/>
    <property type="match status" value="1"/>
</dbReference>
<comment type="caution">
    <text evidence="5">The sequence shown here is derived from an EMBL/GenBank/DDBJ whole genome shotgun (WGS) entry which is preliminary data.</text>
</comment>
<keyword evidence="2" id="KW-0136">Cellulose degradation</keyword>
<comment type="domain">
    <text evidence="2">Has a modular structure: an endo-beta-1,4-glucanase catalytic module at the N-terminus, a linker rich in serines and threonines, and a C-terminal carbohydrate-binding module (CBM).</text>
</comment>
<accession>A0A9W8GPA2</accession>
<name>A0A9W8GPA2_9FUNG</name>
<keyword evidence="3" id="KW-0732">Signal</keyword>
<dbReference type="InterPro" id="IPR049892">
    <property type="entry name" value="AA9"/>
</dbReference>
<keyword evidence="2" id="KW-0624">Polysaccharide degradation</keyword>
<evidence type="ECO:0000313" key="6">
    <source>
        <dbReference type="Proteomes" id="UP001151516"/>
    </source>
</evidence>
<reference evidence="5" key="1">
    <citation type="submission" date="2022-07" db="EMBL/GenBank/DDBJ databases">
        <title>Phylogenomic reconstructions and comparative analyses of Kickxellomycotina fungi.</title>
        <authorList>
            <person name="Reynolds N.K."/>
            <person name="Stajich J.E."/>
            <person name="Barry K."/>
            <person name="Grigoriev I.V."/>
            <person name="Crous P."/>
            <person name="Smith M.E."/>
        </authorList>
    </citation>
    <scope>NUCLEOTIDE SEQUENCE</scope>
    <source>
        <strain evidence="5">CBS 109367</strain>
    </source>
</reference>
<keyword evidence="6" id="KW-1185">Reference proteome</keyword>
<dbReference type="Proteomes" id="UP001151516">
    <property type="component" value="Unassembled WGS sequence"/>
</dbReference>
<proteinExistence type="predicted"/>
<dbReference type="EC" id="1.14.99.56" evidence="2"/>
<comment type="function">
    <text evidence="2">Lytic polysaccharide monooxygenase (LMPO) that depolymerizes crystalline and amorphous polysaccharides via the oxidation of scissile alpha- or beta-(1-4)-glycosidic bonds, yielding C1 and/or C4 oxidation products. Catalysis by LPMOs requires the reduction of the active-site copper from Cu(II) to Cu(I) by a reducing agent and H(2)O(2) or O(2) as a cosubstrate.</text>
</comment>
<dbReference type="EMBL" id="JANBTX010000039">
    <property type="protein sequence ID" value="KAJ2688766.1"/>
    <property type="molecule type" value="Genomic_DNA"/>
</dbReference>
<dbReference type="Pfam" id="PF03443">
    <property type="entry name" value="AA9"/>
    <property type="match status" value="1"/>
</dbReference>
<dbReference type="PANTHER" id="PTHR33353:SF1">
    <property type="entry name" value="ENDO-BETA-1,4-GLUCANASE D"/>
    <property type="match status" value="1"/>
</dbReference>
<dbReference type="InterPro" id="IPR005103">
    <property type="entry name" value="AA9_LPMO"/>
</dbReference>
<keyword evidence="1 2" id="KW-1015">Disulfide bond</keyword>
<gene>
    <name evidence="5" type="ORF">IWW39_001981</name>
</gene>
<protein>
    <recommendedName>
        <fullName evidence="2">AA9 family lytic polysaccharide monooxygenase</fullName>
        <ecNumber evidence="2">1.14.99.56</ecNumber>
    </recommendedName>
    <alternativeName>
        <fullName evidence="2">Endo-beta-1,4-glucanase</fullName>
    </alternativeName>
    <alternativeName>
        <fullName evidence="2">Glycosyl hydrolase 61 family protein</fullName>
    </alternativeName>
</protein>
<dbReference type="AlphaFoldDB" id="A0A9W8GPA2"/>
<dbReference type="GO" id="GO:0005576">
    <property type="term" value="C:extracellular region"/>
    <property type="evidence" value="ECO:0007669"/>
    <property type="project" value="UniProtKB-SubCell"/>
</dbReference>
<feature type="chain" id="PRO_5040986821" description="AA9 family lytic polysaccharide monooxygenase" evidence="3">
    <location>
        <begin position="19"/>
        <end position="247"/>
    </location>
</feature>
<evidence type="ECO:0000256" key="3">
    <source>
        <dbReference type="SAM" id="SignalP"/>
    </source>
</evidence>
<dbReference type="GO" id="GO:0030245">
    <property type="term" value="P:cellulose catabolic process"/>
    <property type="evidence" value="ECO:0007669"/>
    <property type="project" value="UniProtKB-UniRule"/>
</dbReference>
<feature type="domain" description="Auxiliary Activity family 9 catalytic" evidence="4">
    <location>
        <begin position="41"/>
        <end position="223"/>
    </location>
</feature>
<organism evidence="5 6">
    <name type="scientific">Coemansia spiralis</name>
    <dbReference type="NCBI Taxonomy" id="417178"/>
    <lineage>
        <taxon>Eukaryota</taxon>
        <taxon>Fungi</taxon>
        <taxon>Fungi incertae sedis</taxon>
        <taxon>Zoopagomycota</taxon>
        <taxon>Kickxellomycotina</taxon>
        <taxon>Kickxellomycetes</taxon>
        <taxon>Kickxellales</taxon>
        <taxon>Kickxellaceae</taxon>
        <taxon>Coemansia</taxon>
    </lineage>
</organism>
<evidence type="ECO:0000259" key="4">
    <source>
        <dbReference type="Pfam" id="PF03443"/>
    </source>
</evidence>
<evidence type="ECO:0000256" key="1">
    <source>
        <dbReference type="ARBA" id="ARBA00023157"/>
    </source>
</evidence>
<feature type="signal peptide" evidence="3">
    <location>
        <begin position="1"/>
        <end position="18"/>
    </location>
</feature>
<dbReference type="OrthoDB" id="4849160at2759"/>
<comment type="catalytic activity">
    <reaction evidence="2">
        <text>[(1-&gt;4)-beta-D-glucosyl]n+m + reduced acceptor + O2 = 4-dehydro-beta-D-glucosyl-[(1-&gt;4)-beta-D-glucosyl]n-1 + [(1-&gt;4)-beta-D-glucosyl]m + acceptor + H2O.</text>
        <dbReference type="EC" id="1.14.99.56"/>
    </reaction>
</comment>
<dbReference type="GO" id="GO:0030248">
    <property type="term" value="F:cellulose binding"/>
    <property type="evidence" value="ECO:0007669"/>
    <property type="project" value="UniProtKB-UniRule"/>
</dbReference>
<sequence>MKLALIALVSCLALSVKSATFVKSIGLPDGESSPDALLPYSQYASMPALDVQSFDLICRTPDMSAAVKKPLSVAAGGKVRLTWDAEAKSPYSGDDPVGPCTFWLALVSSKGKGKVWSKIGQYKYLGDDSGANWCSAFIQTSGNHYDLDIPKDIAPGKYYLRSELIDLEGARVTSNYKDYTAGPRFHSNCAVLDITGTGTAALKSPISIMEAYKPYYKSVFFSKDTKNSQFVMPGGELPYAIVAPVAP</sequence>
<dbReference type="Gene3D" id="2.70.50.70">
    <property type="match status" value="1"/>
</dbReference>
<dbReference type="GO" id="GO:0008810">
    <property type="term" value="F:cellulase activity"/>
    <property type="evidence" value="ECO:0007669"/>
    <property type="project" value="UniProtKB-UniRule"/>
</dbReference>
<keyword evidence="2" id="KW-0964">Secreted</keyword>
<evidence type="ECO:0000256" key="2">
    <source>
        <dbReference type="RuleBase" id="RU368122"/>
    </source>
</evidence>
<evidence type="ECO:0000313" key="5">
    <source>
        <dbReference type="EMBL" id="KAJ2688766.1"/>
    </source>
</evidence>
<comment type="subcellular location">
    <subcellularLocation>
        <location evidence="2">Secreted</location>
    </subcellularLocation>
</comment>
<keyword evidence="2" id="KW-0119">Carbohydrate metabolism</keyword>